<dbReference type="EMBL" id="MFNF01000062">
    <property type="protein sequence ID" value="OGG99000.1"/>
    <property type="molecule type" value="Genomic_DNA"/>
</dbReference>
<accession>A0A1F6GLQ8</accession>
<evidence type="ECO:0008006" key="4">
    <source>
        <dbReference type="Google" id="ProtNLM"/>
    </source>
</evidence>
<evidence type="ECO:0000313" key="2">
    <source>
        <dbReference type="EMBL" id="OGG99000.1"/>
    </source>
</evidence>
<gene>
    <name evidence="2" type="ORF">A2557_01275</name>
</gene>
<organism evidence="2 3">
    <name type="scientific">Candidatus Lambdaproteobacteria bacterium RIFOXYD2_FULL_56_26</name>
    <dbReference type="NCBI Taxonomy" id="1817773"/>
    <lineage>
        <taxon>Bacteria</taxon>
        <taxon>Pseudomonadati</taxon>
        <taxon>Pseudomonadota</taxon>
        <taxon>Candidatus Lambdaproteobacteria</taxon>
    </lineage>
</organism>
<dbReference type="Proteomes" id="UP000177583">
    <property type="component" value="Unassembled WGS sequence"/>
</dbReference>
<feature type="chain" id="PRO_5009524720" description="FlgO domain-containing protein" evidence="1">
    <location>
        <begin position="39"/>
        <end position="437"/>
    </location>
</feature>
<proteinExistence type="predicted"/>
<protein>
    <recommendedName>
        <fullName evidence="4">FlgO domain-containing protein</fullName>
    </recommendedName>
</protein>
<keyword evidence="1" id="KW-0732">Signal</keyword>
<sequence length="437" mass="47828">MKHKVRFLGFQSIKPSRLIQRLVLSLLLASFLAPPSFADSMQDSLEEAASILADSKLTLHKDRFILIEVVNLHSKKRDQTAKAIETQLYQSLGKVFKDFKLLFLEDSLAGVNLHQALFIHGTYEPKGKLVAATFTVVIGMRGDVVGQAQVTFDAPKVVQEALVAVLDLEAPELTASQRQGYSDLFRSRLQESKKMKLASSAEVAKMSPDAIQETYNCTRDECATIIGEQLGVDRVISTSLIAMGKERHMLSAKIMDIKNGSILSSKTLEHTGDLGDLGTSLRTLADQLVGLGETQEGTQPQVVSVDETGSEPWVWHGAALGTLSLSLASSSSAVKKYDSLVAENNTLEARYKLVSTQVEMTALEEQFAANKAKMKTLRTQWTQFNALALGAGLWETYLLLFGGEVEVASAHQPGLHFAMESSRASEDSARLSLSYTW</sequence>
<name>A0A1F6GLQ8_9PROT</name>
<comment type="caution">
    <text evidence="2">The sequence shown here is derived from an EMBL/GenBank/DDBJ whole genome shotgun (WGS) entry which is preliminary data.</text>
</comment>
<feature type="signal peptide" evidence="1">
    <location>
        <begin position="1"/>
        <end position="38"/>
    </location>
</feature>
<evidence type="ECO:0000313" key="3">
    <source>
        <dbReference type="Proteomes" id="UP000177583"/>
    </source>
</evidence>
<evidence type="ECO:0000256" key="1">
    <source>
        <dbReference type="SAM" id="SignalP"/>
    </source>
</evidence>
<dbReference type="Gene3D" id="3.40.50.10610">
    <property type="entry name" value="ABC-type transport auxiliary lipoprotein component"/>
    <property type="match status" value="1"/>
</dbReference>
<dbReference type="AlphaFoldDB" id="A0A1F6GLQ8"/>
<reference evidence="2 3" key="1">
    <citation type="journal article" date="2016" name="Nat. Commun.">
        <title>Thousands of microbial genomes shed light on interconnected biogeochemical processes in an aquifer system.</title>
        <authorList>
            <person name="Anantharaman K."/>
            <person name="Brown C.T."/>
            <person name="Hug L.A."/>
            <person name="Sharon I."/>
            <person name="Castelle C.J."/>
            <person name="Probst A.J."/>
            <person name="Thomas B.C."/>
            <person name="Singh A."/>
            <person name="Wilkins M.J."/>
            <person name="Karaoz U."/>
            <person name="Brodie E.L."/>
            <person name="Williams K.H."/>
            <person name="Hubbard S.S."/>
            <person name="Banfield J.F."/>
        </authorList>
    </citation>
    <scope>NUCLEOTIDE SEQUENCE [LARGE SCALE GENOMIC DNA]</scope>
</reference>